<keyword evidence="4" id="KW-0234">DNA repair</keyword>
<dbReference type="Gene3D" id="2.40.50.140">
    <property type="entry name" value="Nucleic acid-binding proteins"/>
    <property type="match status" value="1"/>
</dbReference>
<keyword evidence="2" id="KW-0227">DNA damage</keyword>
<evidence type="ECO:0000256" key="3">
    <source>
        <dbReference type="ARBA" id="ARBA00023125"/>
    </source>
</evidence>
<protein>
    <submittedName>
        <fullName evidence="6">Unannotated protein</fullName>
    </submittedName>
</protein>
<dbReference type="GO" id="GO:0006310">
    <property type="term" value="P:DNA recombination"/>
    <property type="evidence" value="ECO:0007669"/>
    <property type="project" value="InterPro"/>
</dbReference>
<evidence type="ECO:0000256" key="2">
    <source>
        <dbReference type="ARBA" id="ARBA00022763"/>
    </source>
</evidence>
<dbReference type="Pfam" id="PF07499">
    <property type="entry name" value="RuvA_C"/>
    <property type="match status" value="1"/>
</dbReference>
<dbReference type="GO" id="GO:0006281">
    <property type="term" value="P:DNA repair"/>
    <property type="evidence" value="ECO:0007669"/>
    <property type="project" value="UniProtKB-KW"/>
</dbReference>
<dbReference type="GO" id="GO:0005524">
    <property type="term" value="F:ATP binding"/>
    <property type="evidence" value="ECO:0007669"/>
    <property type="project" value="InterPro"/>
</dbReference>
<dbReference type="InterPro" id="IPR013849">
    <property type="entry name" value="DNA_helicase_Holl-junc_RuvA_I"/>
</dbReference>
<dbReference type="GO" id="GO:0009378">
    <property type="term" value="F:four-way junction helicase activity"/>
    <property type="evidence" value="ECO:0007669"/>
    <property type="project" value="InterPro"/>
</dbReference>
<dbReference type="InterPro" id="IPR036267">
    <property type="entry name" value="RuvA_C_sf"/>
</dbReference>
<dbReference type="InterPro" id="IPR011114">
    <property type="entry name" value="RuvA_C"/>
</dbReference>
<evidence type="ECO:0000256" key="4">
    <source>
        <dbReference type="ARBA" id="ARBA00023204"/>
    </source>
</evidence>
<dbReference type="InterPro" id="IPR000085">
    <property type="entry name" value="RuvA"/>
</dbReference>
<dbReference type="Pfam" id="PF01330">
    <property type="entry name" value="RuvA_N"/>
    <property type="match status" value="1"/>
</dbReference>
<evidence type="ECO:0000259" key="5">
    <source>
        <dbReference type="SMART" id="SM00278"/>
    </source>
</evidence>
<dbReference type="SMART" id="SM00278">
    <property type="entry name" value="HhH1"/>
    <property type="match status" value="2"/>
</dbReference>
<feature type="domain" description="Helix-hairpin-helix DNA-binding motif class 1" evidence="5">
    <location>
        <begin position="72"/>
        <end position="91"/>
    </location>
</feature>
<dbReference type="GO" id="GO:0009379">
    <property type="term" value="C:Holliday junction helicase complex"/>
    <property type="evidence" value="ECO:0007669"/>
    <property type="project" value="InterPro"/>
</dbReference>
<gene>
    <name evidence="6" type="ORF">UFOPK2809_00290</name>
</gene>
<dbReference type="SUPFAM" id="SSF46929">
    <property type="entry name" value="DNA helicase RuvA subunit, C-terminal domain"/>
    <property type="match status" value="1"/>
</dbReference>
<sequence length="201" mass="20674">MIAFLRGVVHLVGPDYVVVDIGPMGVTASCTPATALGLRVGDRVELVTAMIVREDSLTLFGFLGTDERAVFELVQTISGVGPRLALAILSTLSPDELRAAVARNDYATLTKVPGVGQKGAARLVLELKGRIGLPTGTAPIATGSKSPAGWQGAVSAGLMSLGWSQREADAAVSAVTPIAAEMADPDIAVLLKAALQSLDRS</sequence>
<accession>A0A6J6SYY7</accession>
<dbReference type="Gene3D" id="1.10.8.10">
    <property type="entry name" value="DNA helicase RuvA subunit, C-terminal domain"/>
    <property type="match status" value="1"/>
</dbReference>
<keyword evidence="3" id="KW-0238">DNA-binding</keyword>
<dbReference type="NCBIfam" id="TIGR00084">
    <property type="entry name" value="ruvA"/>
    <property type="match status" value="1"/>
</dbReference>
<dbReference type="AlphaFoldDB" id="A0A6J6SYY7"/>
<evidence type="ECO:0000256" key="1">
    <source>
        <dbReference type="ARBA" id="ARBA00022490"/>
    </source>
</evidence>
<dbReference type="InterPro" id="IPR010994">
    <property type="entry name" value="RuvA_2-like"/>
</dbReference>
<reference evidence="6" key="1">
    <citation type="submission" date="2020-05" db="EMBL/GenBank/DDBJ databases">
        <authorList>
            <person name="Chiriac C."/>
            <person name="Salcher M."/>
            <person name="Ghai R."/>
            <person name="Kavagutti S V."/>
        </authorList>
    </citation>
    <scope>NUCLEOTIDE SEQUENCE</scope>
</reference>
<name>A0A6J6SYY7_9ZZZZ</name>
<dbReference type="Gene3D" id="1.10.150.20">
    <property type="entry name" value="5' to 3' exonuclease, C-terminal subdomain"/>
    <property type="match status" value="1"/>
</dbReference>
<dbReference type="GO" id="GO:0003677">
    <property type="term" value="F:DNA binding"/>
    <property type="evidence" value="ECO:0007669"/>
    <property type="project" value="UniProtKB-KW"/>
</dbReference>
<keyword evidence="1" id="KW-0963">Cytoplasm</keyword>
<dbReference type="InterPro" id="IPR012340">
    <property type="entry name" value="NA-bd_OB-fold"/>
</dbReference>
<organism evidence="6">
    <name type="scientific">freshwater metagenome</name>
    <dbReference type="NCBI Taxonomy" id="449393"/>
    <lineage>
        <taxon>unclassified sequences</taxon>
        <taxon>metagenomes</taxon>
        <taxon>ecological metagenomes</taxon>
    </lineage>
</organism>
<proteinExistence type="inferred from homology"/>
<feature type="domain" description="Helix-hairpin-helix DNA-binding motif class 1" evidence="5">
    <location>
        <begin position="107"/>
        <end position="126"/>
    </location>
</feature>
<dbReference type="SUPFAM" id="SSF50249">
    <property type="entry name" value="Nucleic acid-binding proteins"/>
    <property type="match status" value="1"/>
</dbReference>
<dbReference type="EMBL" id="CAEZZA010000024">
    <property type="protein sequence ID" value="CAB4740082.1"/>
    <property type="molecule type" value="Genomic_DNA"/>
</dbReference>
<dbReference type="SUPFAM" id="SSF47781">
    <property type="entry name" value="RuvA domain 2-like"/>
    <property type="match status" value="1"/>
</dbReference>
<dbReference type="HAMAP" id="MF_00031">
    <property type="entry name" value="DNA_HJ_migration_RuvA"/>
    <property type="match status" value="1"/>
</dbReference>
<dbReference type="CDD" id="cd14332">
    <property type="entry name" value="UBA_RuvA_C"/>
    <property type="match status" value="1"/>
</dbReference>
<dbReference type="InterPro" id="IPR003583">
    <property type="entry name" value="Hlx-hairpin-Hlx_DNA-bd_motif"/>
</dbReference>
<dbReference type="Pfam" id="PF14520">
    <property type="entry name" value="HHH_5"/>
    <property type="match status" value="1"/>
</dbReference>
<evidence type="ECO:0000313" key="6">
    <source>
        <dbReference type="EMBL" id="CAB4740082.1"/>
    </source>
</evidence>